<reference evidence="1" key="1">
    <citation type="submission" date="2021-08" db="EMBL/GenBank/DDBJ databases">
        <title>The first chromosome-level gecko genome reveals the dynamic sex chromosomes of Neotropical dwarf geckos (Sphaerodactylidae: Sphaerodactylus).</title>
        <authorList>
            <person name="Pinto B.J."/>
            <person name="Keating S.E."/>
            <person name="Gamble T."/>
        </authorList>
    </citation>
    <scope>NUCLEOTIDE SEQUENCE</scope>
    <source>
        <strain evidence="1">TG3544</strain>
    </source>
</reference>
<dbReference type="EMBL" id="CM037627">
    <property type="protein sequence ID" value="KAH7989389.1"/>
    <property type="molecule type" value="Genomic_DNA"/>
</dbReference>
<proteinExistence type="predicted"/>
<evidence type="ECO:0000313" key="1">
    <source>
        <dbReference type="EMBL" id="KAH7989389.1"/>
    </source>
</evidence>
<name>A0ACB8EAT2_9SAUR</name>
<organism evidence="1 2">
    <name type="scientific">Sphaerodactylus townsendi</name>
    <dbReference type="NCBI Taxonomy" id="933632"/>
    <lineage>
        <taxon>Eukaryota</taxon>
        <taxon>Metazoa</taxon>
        <taxon>Chordata</taxon>
        <taxon>Craniata</taxon>
        <taxon>Vertebrata</taxon>
        <taxon>Euteleostomi</taxon>
        <taxon>Lepidosauria</taxon>
        <taxon>Squamata</taxon>
        <taxon>Bifurcata</taxon>
        <taxon>Gekkota</taxon>
        <taxon>Sphaerodactylidae</taxon>
        <taxon>Sphaerodactylus</taxon>
    </lineage>
</organism>
<evidence type="ECO:0000313" key="2">
    <source>
        <dbReference type="Proteomes" id="UP000827872"/>
    </source>
</evidence>
<keyword evidence="2" id="KW-1185">Reference proteome</keyword>
<accession>A0ACB8EAT2</accession>
<comment type="caution">
    <text evidence="1">The sequence shown here is derived from an EMBL/GenBank/DDBJ whole genome shotgun (WGS) entry which is preliminary data.</text>
</comment>
<sequence length="136" mass="15186">MQRPYLSVTSLTHARLRLSGTFHRERKSPSEARKPFADEPGRETEGQPERTRMAETDPKTVQDLTAVVRRPRWPKAAPGGYGRVRCSRWGCYGDGRGRQEAFGEGQDLGVMETARASKRPLGWDKALVAMEPAGAF</sequence>
<dbReference type="Proteomes" id="UP000827872">
    <property type="component" value="Linkage Group LG14"/>
</dbReference>
<gene>
    <name evidence="1" type="ORF">K3G42_008911</name>
</gene>
<protein>
    <submittedName>
        <fullName evidence="1">Uncharacterized protein</fullName>
    </submittedName>
</protein>